<evidence type="ECO:0000313" key="4">
    <source>
        <dbReference type="Proteomes" id="UP000663870"/>
    </source>
</evidence>
<name>A0A815GEL9_9BILA</name>
<dbReference type="EMBL" id="CAJNOH010003500">
    <property type="protein sequence ID" value="CAF1338722.1"/>
    <property type="molecule type" value="Genomic_DNA"/>
</dbReference>
<keyword evidence="4" id="KW-1185">Reference proteome</keyword>
<dbReference type="Proteomes" id="UP000663854">
    <property type="component" value="Unassembled WGS sequence"/>
</dbReference>
<dbReference type="EMBL" id="CAJNOL010004835">
    <property type="protein sequence ID" value="CAF1595573.1"/>
    <property type="molecule type" value="Genomic_DNA"/>
</dbReference>
<evidence type="ECO:0000313" key="3">
    <source>
        <dbReference type="Proteomes" id="UP000663854"/>
    </source>
</evidence>
<proteinExistence type="predicted"/>
<dbReference type="AlphaFoldDB" id="A0A815GEL9"/>
<comment type="caution">
    <text evidence="1">The sequence shown here is derived from an EMBL/GenBank/DDBJ whole genome shotgun (WGS) entry which is preliminary data.</text>
</comment>
<gene>
    <name evidence="2" type="ORF">JXQ802_LOCUS47692</name>
    <name evidence="1" type="ORF">PYM288_LOCUS31778</name>
</gene>
<evidence type="ECO:0000313" key="2">
    <source>
        <dbReference type="EMBL" id="CAF1595573.1"/>
    </source>
</evidence>
<accession>A0A815GEL9</accession>
<dbReference type="Proteomes" id="UP000663870">
    <property type="component" value="Unassembled WGS sequence"/>
</dbReference>
<organism evidence="1 3">
    <name type="scientific">Rotaria sordida</name>
    <dbReference type="NCBI Taxonomy" id="392033"/>
    <lineage>
        <taxon>Eukaryota</taxon>
        <taxon>Metazoa</taxon>
        <taxon>Spiralia</taxon>
        <taxon>Gnathifera</taxon>
        <taxon>Rotifera</taxon>
        <taxon>Eurotatoria</taxon>
        <taxon>Bdelloidea</taxon>
        <taxon>Philodinida</taxon>
        <taxon>Philodinidae</taxon>
        <taxon>Rotaria</taxon>
    </lineage>
</organism>
<evidence type="ECO:0000313" key="1">
    <source>
        <dbReference type="EMBL" id="CAF1338722.1"/>
    </source>
</evidence>
<reference evidence="1" key="1">
    <citation type="submission" date="2021-02" db="EMBL/GenBank/DDBJ databases">
        <authorList>
            <person name="Nowell W R."/>
        </authorList>
    </citation>
    <scope>NUCLEOTIDE SEQUENCE</scope>
</reference>
<protein>
    <submittedName>
        <fullName evidence="1">Uncharacterized protein</fullName>
    </submittedName>
</protein>
<sequence>MNERLSEKRHNWYPTSKHWFIPGYPPYPYNNQFGYSAPPLPYGYPSWFGTPAAFQYGAPWLSPHDSYVLMAYSGQSFAPLSSDYYFKPLPGANRRQQ</sequence>